<gene>
    <name evidence="2" type="ORF">AmaxDRAFT_5669</name>
</gene>
<feature type="compositionally biased region" description="Polar residues" evidence="1">
    <location>
        <begin position="56"/>
        <end position="89"/>
    </location>
</feature>
<name>B5WA69_LIMMA</name>
<sequence>MRYATPREASQVLQVSEKTRPVTGTGTEKYSQLELPLVIDDRTLITSLIQAATQELESSTPESVRISKSQTSFDKPTTCNRSLQTQNSSKKSDGDSTRNEKGFYPFWDKSCQEMSEKLWSRTKTDSSGKVRTLSSGSVNQKMANSWFSTEVTYLQNQKWLRMCDVKSCG</sequence>
<organism evidence="2 3">
    <name type="scientific">Limnospira maxima CS-328</name>
    <dbReference type="NCBI Taxonomy" id="513049"/>
    <lineage>
        <taxon>Bacteria</taxon>
        <taxon>Bacillati</taxon>
        <taxon>Cyanobacteriota</taxon>
        <taxon>Cyanophyceae</taxon>
        <taxon>Oscillatoriophycideae</taxon>
        <taxon>Oscillatoriales</taxon>
        <taxon>Sirenicapillariaceae</taxon>
        <taxon>Limnospira</taxon>
    </lineage>
</organism>
<evidence type="ECO:0000256" key="1">
    <source>
        <dbReference type="SAM" id="MobiDB-lite"/>
    </source>
</evidence>
<dbReference type="AlphaFoldDB" id="B5WA69"/>
<proteinExistence type="predicted"/>
<dbReference type="Proteomes" id="UP000004061">
    <property type="component" value="Unassembled WGS sequence"/>
</dbReference>
<feature type="region of interest" description="Disordered" evidence="1">
    <location>
        <begin position="56"/>
        <end position="99"/>
    </location>
</feature>
<evidence type="ECO:0000313" key="2">
    <source>
        <dbReference type="EMBL" id="EDZ91577.1"/>
    </source>
</evidence>
<comment type="caution">
    <text evidence="2">The sequence shown here is derived from an EMBL/GenBank/DDBJ whole genome shotgun (WGS) entry which is preliminary data.</text>
</comment>
<feature type="region of interest" description="Disordered" evidence="1">
    <location>
        <begin position="1"/>
        <end position="28"/>
    </location>
</feature>
<accession>B5WA69</accession>
<feature type="compositionally biased region" description="Polar residues" evidence="1">
    <location>
        <begin position="11"/>
        <end position="28"/>
    </location>
</feature>
<protein>
    <submittedName>
        <fullName evidence="2">Uncharacterized protein</fullName>
    </submittedName>
</protein>
<evidence type="ECO:0000313" key="3">
    <source>
        <dbReference type="Proteomes" id="UP000004061"/>
    </source>
</evidence>
<dbReference type="EMBL" id="ABYK01000118">
    <property type="protein sequence ID" value="EDZ91577.1"/>
    <property type="molecule type" value="Genomic_DNA"/>
</dbReference>
<feature type="compositionally biased region" description="Basic and acidic residues" evidence="1">
    <location>
        <begin position="90"/>
        <end position="99"/>
    </location>
</feature>
<reference evidence="2 3" key="1">
    <citation type="journal article" date="2011" name="Appl. Environ. Microbiol.">
        <title>Contribution of a Sodium Ion Gradient to Energy Conservation during Fermentation in the Cyanobacterium Arthrospira (Spirulina) maxima CS-328.</title>
        <authorList>
            <person name="Carrieri D."/>
            <person name="Ananyev G."/>
            <person name="Lenz O."/>
            <person name="Bryant D.A."/>
            <person name="Dismukes G.C."/>
        </authorList>
    </citation>
    <scope>NUCLEOTIDE SEQUENCE [LARGE SCALE GENOMIC DNA]</scope>
    <source>
        <strain evidence="2 3">CS-328</strain>
    </source>
</reference>
<keyword evidence="3" id="KW-1185">Reference proteome</keyword>